<keyword evidence="1" id="KW-0732">Signal</keyword>
<evidence type="ECO:0000313" key="4">
    <source>
        <dbReference type="Proteomes" id="UP000315724"/>
    </source>
</evidence>
<keyword evidence="4" id="KW-1185">Reference proteome</keyword>
<accession>A0A517QP56</accession>
<reference evidence="3 4" key="1">
    <citation type="submission" date="2019-02" db="EMBL/GenBank/DDBJ databases">
        <title>Deep-cultivation of Planctomycetes and their phenomic and genomic characterization uncovers novel biology.</title>
        <authorList>
            <person name="Wiegand S."/>
            <person name="Jogler M."/>
            <person name="Boedeker C."/>
            <person name="Pinto D."/>
            <person name="Vollmers J."/>
            <person name="Rivas-Marin E."/>
            <person name="Kohn T."/>
            <person name="Peeters S.H."/>
            <person name="Heuer A."/>
            <person name="Rast P."/>
            <person name="Oberbeckmann S."/>
            <person name="Bunk B."/>
            <person name="Jeske O."/>
            <person name="Meyerdierks A."/>
            <person name="Storesund J.E."/>
            <person name="Kallscheuer N."/>
            <person name="Luecker S."/>
            <person name="Lage O.M."/>
            <person name="Pohl T."/>
            <person name="Merkel B.J."/>
            <person name="Hornburger P."/>
            <person name="Mueller R.-W."/>
            <person name="Bruemmer F."/>
            <person name="Labrenz M."/>
            <person name="Spormann A.M."/>
            <person name="Op den Camp H."/>
            <person name="Overmann J."/>
            <person name="Amann R."/>
            <person name="Jetten M.S.M."/>
            <person name="Mascher T."/>
            <person name="Medema M.H."/>
            <person name="Devos D.P."/>
            <person name="Kaster A.-K."/>
            <person name="Ovreas L."/>
            <person name="Rohde M."/>
            <person name="Galperin M.Y."/>
            <person name="Jogler C."/>
        </authorList>
    </citation>
    <scope>NUCLEOTIDE SEQUENCE [LARGE SCALE GENOMIC DNA]</scope>
    <source>
        <strain evidence="3 4">Mal48</strain>
    </source>
</reference>
<dbReference type="GO" id="GO:0006508">
    <property type="term" value="P:proteolysis"/>
    <property type="evidence" value="ECO:0007669"/>
    <property type="project" value="InterPro"/>
</dbReference>
<dbReference type="PANTHER" id="PTHR10628:SF26">
    <property type="entry name" value="SIALIDASE-RELATED"/>
    <property type="match status" value="1"/>
</dbReference>
<dbReference type="KEGG" id="tpol:Mal48_26200"/>
<dbReference type="InterPro" id="IPR026856">
    <property type="entry name" value="Sialidase_fam"/>
</dbReference>
<organism evidence="3 4">
    <name type="scientific">Thalassoglobus polymorphus</name>
    <dbReference type="NCBI Taxonomy" id="2527994"/>
    <lineage>
        <taxon>Bacteria</taxon>
        <taxon>Pseudomonadati</taxon>
        <taxon>Planctomycetota</taxon>
        <taxon>Planctomycetia</taxon>
        <taxon>Planctomycetales</taxon>
        <taxon>Planctomycetaceae</taxon>
        <taxon>Thalassoglobus</taxon>
    </lineage>
</organism>
<dbReference type="InterPro" id="IPR029058">
    <property type="entry name" value="AB_hydrolase_fold"/>
</dbReference>
<dbReference type="Proteomes" id="UP000315724">
    <property type="component" value="Chromosome"/>
</dbReference>
<sequence precursor="true">MNISHRFGSCLLLICFVSGAIADEPNTLGDKIVPIEKYAHPPKELENDFGDFRSPLLRKDGTRITTPEEWKKRQQELRSEWHQLMGEWPPLITDPQVTILETEKRENFQQNKIRFKWAPHEETTGYLLIPEGKGPFPGVVTVYYEPETGIGLGSEYRDYAYQLARRGFATLSIGTTENSNAKIYSMYYPSLEDAKVQPLSMLGYAAANAYYVLANRAEVDADRIGIVGHSYGGKWAMFASCLFDKFACAAWSDPGIVFDDTRQSINYWEPWYLGYHPKPWRKRGLITEENPGRGLYLKLRKEGRDLHELHALMAPRPFLVSGGAEDPVERWKALNHTVEINRMLGVENRVYMTNRPKHSPNEEANTILYSFFEKHLK</sequence>
<dbReference type="GO" id="GO:0016020">
    <property type="term" value="C:membrane"/>
    <property type="evidence" value="ECO:0007669"/>
    <property type="project" value="TreeGrafter"/>
</dbReference>
<dbReference type="AlphaFoldDB" id="A0A517QP56"/>
<dbReference type="GO" id="GO:0008236">
    <property type="term" value="F:serine-type peptidase activity"/>
    <property type="evidence" value="ECO:0007669"/>
    <property type="project" value="InterPro"/>
</dbReference>
<evidence type="ECO:0000259" key="2">
    <source>
        <dbReference type="Pfam" id="PF00326"/>
    </source>
</evidence>
<proteinExistence type="predicted"/>
<dbReference type="InterPro" id="IPR001375">
    <property type="entry name" value="Peptidase_S9_cat"/>
</dbReference>
<dbReference type="GO" id="GO:0009313">
    <property type="term" value="P:oligosaccharide catabolic process"/>
    <property type="evidence" value="ECO:0007669"/>
    <property type="project" value="TreeGrafter"/>
</dbReference>
<evidence type="ECO:0000256" key="1">
    <source>
        <dbReference type="SAM" id="SignalP"/>
    </source>
</evidence>
<dbReference type="PANTHER" id="PTHR10628">
    <property type="entry name" value="SIALIDASE"/>
    <property type="match status" value="1"/>
</dbReference>
<feature type="signal peptide" evidence="1">
    <location>
        <begin position="1"/>
        <end position="22"/>
    </location>
</feature>
<gene>
    <name evidence="3" type="ORF">Mal48_26200</name>
</gene>
<evidence type="ECO:0000313" key="3">
    <source>
        <dbReference type="EMBL" id="QDT33367.1"/>
    </source>
</evidence>
<feature type="domain" description="Peptidase S9 prolyl oligopeptidase catalytic" evidence="2">
    <location>
        <begin position="212"/>
        <end position="281"/>
    </location>
</feature>
<feature type="chain" id="PRO_5021877104" evidence="1">
    <location>
        <begin position="23"/>
        <end position="377"/>
    </location>
</feature>
<dbReference type="Gene3D" id="3.40.50.1820">
    <property type="entry name" value="alpha/beta hydrolase"/>
    <property type="match status" value="1"/>
</dbReference>
<dbReference type="Pfam" id="PF00326">
    <property type="entry name" value="Peptidase_S9"/>
    <property type="match status" value="1"/>
</dbReference>
<dbReference type="RefSeq" id="WP_231739502.1">
    <property type="nucleotide sequence ID" value="NZ_CP036267.1"/>
</dbReference>
<dbReference type="EMBL" id="CP036267">
    <property type="protein sequence ID" value="QDT33367.1"/>
    <property type="molecule type" value="Genomic_DNA"/>
</dbReference>
<dbReference type="GO" id="GO:0005737">
    <property type="term" value="C:cytoplasm"/>
    <property type="evidence" value="ECO:0007669"/>
    <property type="project" value="TreeGrafter"/>
</dbReference>
<protein>
    <submittedName>
        <fullName evidence="3">Alpha/beta hydrolase family protein</fullName>
    </submittedName>
</protein>
<dbReference type="GO" id="GO:0006689">
    <property type="term" value="P:ganglioside catabolic process"/>
    <property type="evidence" value="ECO:0007669"/>
    <property type="project" value="TreeGrafter"/>
</dbReference>
<keyword evidence="3" id="KW-0378">Hydrolase</keyword>
<dbReference type="SUPFAM" id="SSF53474">
    <property type="entry name" value="alpha/beta-Hydrolases"/>
    <property type="match status" value="1"/>
</dbReference>
<name>A0A517QP56_9PLAN</name>
<dbReference type="GO" id="GO:0004308">
    <property type="term" value="F:exo-alpha-sialidase activity"/>
    <property type="evidence" value="ECO:0007669"/>
    <property type="project" value="InterPro"/>
</dbReference>